<dbReference type="RefSeq" id="WP_154487006.1">
    <property type="nucleotide sequence ID" value="NZ_VUMW01000016.1"/>
</dbReference>
<reference evidence="2 3" key="1">
    <citation type="submission" date="2019-08" db="EMBL/GenBank/DDBJ databases">
        <title>In-depth cultivation of the pig gut microbiome towards novel bacterial diversity and tailored functional studies.</title>
        <authorList>
            <person name="Wylensek D."/>
            <person name="Hitch T.C.A."/>
            <person name="Clavel T."/>
        </authorList>
    </citation>
    <scope>NUCLEOTIDE SEQUENCE [LARGE SCALE GENOMIC DNA]</scope>
    <source>
        <strain evidence="2 3">WCA-470BD-2E</strain>
    </source>
</reference>
<keyword evidence="1" id="KW-1133">Transmembrane helix</keyword>
<dbReference type="Proteomes" id="UP000452141">
    <property type="component" value="Unassembled WGS sequence"/>
</dbReference>
<dbReference type="EMBL" id="VUMW01000016">
    <property type="protein sequence ID" value="MST80091.1"/>
    <property type="molecule type" value="Genomic_DNA"/>
</dbReference>
<feature type="transmembrane region" description="Helical" evidence="1">
    <location>
        <begin position="69"/>
        <end position="90"/>
    </location>
</feature>
<keyword evidence="1" id="KW-0472">Membrane</keyword>
<comment type="caution">
    <text evidence="2">The sequence shown here is derived from an EMBL/GenBank/DDBJ whole genome shotgun (WGS) entry which is preliminary data.</text>
</comment>
<protein>
    <submittedName>
        <fullName evidence="2">Uncharacterized protein</fullName>
    </submittedName>
</protein>
<proteinExistence type="predicted"/>
<evidence type="ECO:0000313" key="2">
    <source>
        <dbReference type="EMBL" id="MST80091.1"/>
    </source>
</evidence>
<accession>A0A844FNA5</accession>
<evidence type="ECO:0000256" key="1">
    <source>
        <dbReference type="SAM" id="Phobius"/>
    </source>
</evidence>
<dbReference type="AlphaFoldDB" id="A0A844FNA5"/>
<sequence>MDTAENITFNSKLTFWDKFKCFYLLHLYSFFSLYNAKKWQRILGHLIYIYIWIAMPVIIFLDTDLGSKIFDIFCLLSFFWMPAITAFIVARKIPDNVQLVVIPSSATKTPGTPSLRVRYSDNRIERFKNAILFDTPNFYFIACYDKSAGKKMRLIYNIISKKQNSDILAKFNFVKTISPDLKKIIKLHI</sequence>
<evidence type="ECO:0000313" key="3">
    <source>
        <dbReference type="Proteomes" id="UP000452141"/>
    </source>
</evidence>
<keyword evidence="1" id="KW-0812">Transmembrane</keyword>
<gene>
    <name evidence="2" type="ORF">FYJ61_06410</name>
</gene>
<feature type="transmembrane region" description="Helical" evidence="1">
    <location>
        <begin position="46"/>
        <end position="63"/>
    </location>
</feature>
<name>A0A844FNA5_9LACO</name>
<organism evidence="2 3">
    <name type="scientific">Lactobacillus equicursoris</name>
    <dbReference type="NCBI Taxonomy" id="420645"/>
    <lineage>
        <taxon>Bacteria</taxon>
        <taxon>Bacillati</taxon>
        <taxon>Bacillota</taxon>
        <taxon>Bacilli</taxon>
        <taxon>Lactobacillales</taxon>
        <taxon>Lactobacillaceae</taxon>
        <taxon>Lactobacillus</taxon>
    </lineage>
</organism>